<protein>
    <recommendedName>
        <fullName evidence="2">Arb2 domain-containing protein</fullName>
    </recommendedName>
</protein>
<feature type="compositionally biased region" description="Low complexity" evidence="1">
    <location>
        <begin position="164"/>
        <end position="173"/>
    </location>
</feature>
<keyword evidence="4" id="KW-1185">Reference proteome</keyword>
<dbReference type="STRING" id="1093900.A0A507AJR4"/>
<dbReference type="InParanoid" id="A0A507AJR4"/>
<dbReference type="AlphaFoldDB" id="A0A507AJR4"/>
<dbReference type="GO" id="GO:0035197">
    <property type="term" value="F:siRNA binding"/>
    <property type="evidence" value="ECO:0007669"/>
    <property type="project" value="TreeGrafter"/>
</dbReference>
<dbReference type="Pfam" id="PF22749">
    <property type="entry name" value="Arb2"/>
    <property type="match status" value="1"/>
</dbReference>
<evidence type="ECO:0000313" key="4">
    <source>
        <dbReference type="Proteomes" id="UP000319257"/>
    </source>
</evidence>
<dbReference type="InterPro" id="IPR048263">
    <property type="entry name" value="Arb2"/>
</dbReference>
<dbReference type="GO" id="GO:0031048">
    <property type="term" value="P:regulatory ncRNA-mediated heterochromatin formation"/>
    <property type="evidence" value="ECO:0007669"/>
    <property type="project" value="TreeGrafter"/>
</dbReference>
<sequence>MFRRRFSGLPPDPYFPPDLKELGYFINEQDEIRNSKDPRFYFKYFLTKNERWNDRQRFAMNEAVEVIVHDRLKELGLAKIRLPLGAGPKDRHVPIFVSPDLTTASRVVLIVGESEQELGVLAHRVIGGKGGIDAGSLVSAVRRLRSSPPSSSPDDDDDEDGDDQQQQQQQQPPAVVLANTGQLFWWPEGGRALNPPTRHQVPRKSAVHYGLRYDPAAHAVPGHEDRLAHVRSLFRDVLAGMKQGAVLDVVGLGDGADAVTEFLNCEQSWRDWGARLGCLAVVAGFYDVAQVKVEGLKTFLKERARAYICCEQPVGTPISAAAGNPLTVRFTDFGCPVYASGELYYTETAFVSARDLVLDFLDEAARDPEGFRNPEMCVEYTDPGREQQDGDYDASSGWGEAEWNNKPEVTFARPNDENKKPVASAAEGSGTTEDPAFEKVVGGKSGAFGVEPVEGGAGMLKEQDAPPRGPEGIRSEAFI</sequence>
<dbReference type="Proteomes" id="UP000319257">
    <property type="component" value="Unassembled WGS sequence"/>
</dbReference>
<accession>A0A507AJR4</accession>
<evidence type="ECO:0000313" key="3">
    <source>
        <dbReference type="EMBL" id="TPX10595.1"/>
    </source>
</evidence>
<proteinExistence type="predicted"/>
<dbReference type="GO" id="GO:0005634">
    <property type="term" value="C:nucleus"/>
    <property type="evidence" value="ECO:0007669"/>
    <property type="project" value="TreeGrafter"/>
</dbReference>
<feature type="domain" description="Arb2" evidence="2">
    <location>
        <begin position="15"/>
        <end position="314"/>
    </location>
</feature>
<evidence type="ECO:0000256" key="1">
    <source>
        <dbReference type="SAM" id="MobiDB-lite"/>
    </source>
</evidence>
<reference evidence="3 4" key="1">
    <citation type="submission" date="2019-06" db="EMBL/GenBank/DDBJ databases">
        <title>Draft genome sequence of the filamentous fungus Phialemoniopsis curvata isolated from diesel fuel.</title>
        <authorList>
            <person name="Varaljay V.A."/>
            <person name="Lyon W.J."/>
            <person name="Crouch A.L."/>
            <person name="Drake C.E."/>
            <person name="Hollomon J.M."/>
            <person name="Nadeau L.J."/>
            <person name="Nunn H.S."/>
            <person name="Stevenson B.S."/>
            <person name="Bojanowski C.L."/>
            <person name="Crookes-Goodson W.J."/>
        </authorList>
    </citation>
    <scope>NUCLEOTIDE SEQUENCE [LARGE SCALE GENOMIC DNA]</scope>
    <source>
        <strain evidence="3 4">D216</strain>
    </source>
</reference>
<dbReference type="OrthoDB" id="421951at2759"/>
<dbReference type="InterPro" id="IPR053858">
    <property type="entry name" value="Arb2_dom"/>
</dbReference>
<organism evidence="3 4">
    <name type="scientific">Thyridium curvatum</name>
    <dbReference type="NCBI Taxonomy" id="1093900"/>
    <lineage>
        <taxon>Eukaryota</taxon>
        <taxon>Fungi</taxon>
        <taxon>Dikarya</taxon>
        <taxon>Ascomycota</taxon>
        <taxon>Pezizomycotina</taxon>
        <taxon>Sordariomycetes</taxon>
        <taxon>Sordariomycetidae</taxon>
        <taxon>Thyridiales</taxon>
        <taxon>Thyridiaceae</taxon>
        <taxon>Thyridium</taxon>
    </lineage>
</organism>
<feature type="region of interest" description="Disordered" evidence="1">
    <location>
        <begin position="381"/>
        <end position="479"/>
    </location>
</feature>
<dbReference type="RefSeq" id="XP_030992306.1">
    <property type="nucleotide sequence ID" value="XM_031143341.1"/>
</dbReference>
<feature type="compositionally biased region" description="Acidic residues" evidence="1">
    <location>
        <begin position="153"/>
        <end position="163"/>
    </location>
</feature>
<gene>
    <name evidence="3" type="ORF">E0L32_008481</name>
</gene>
<evidence type="ECO:0000259" key="2">
    <source>
        <dbReference type="Pfam" id="PF22749"/>
    </source>
</evidence>
<comment type="caution">
    <text evidence="3">The sequence shown here is derived from an EMBL/GenBank/DDBJ whole genome shotgun (WGS) entry which is preliminary data.</text>
</comment>
<dbReference type="EMBL" id="SKBQ01000056">
    <property type="protein sequence ID" value="TPX10595.1"/>
    <property type="molecule type" value="Genomic_DNA"/>
</dbReference>
<dbReference type="PANTHER" id="PTHR21357:SF4">
    <property type="entry name" value="FAM172 FAMILY PROTEIN HOMOLOG CG10038"/>
    <property type="match status" value="1"/>
</dbReference>
<dbReference type="GeneID" id="41975928"/>
<name>A0A507AJR4_9PEZI</name>
<dbReference type="PANTHER" id="PTHR21357">
    <property type="entry name" value="FAM172 FAMILY PROTEIN HOMOLOG CG10038"/>
    <property type="match status" value="1"/>
</dbReference>
<feature type="region of interest" description="Disordered" evidence="1">
    <location>
        <begin position="142"/>
        <end position="173"/>
    </location>
</feature>